<feature type="domain" description="SANT" evidence="9">
    <location>
        <begin position="157"/>
        <end position="209"/>
    </location>
</feature>
<proteinExistence type="predicted"/>
<feature type="compositionally biased region" description="Polar residues" evidence="5">
    <location>
        <begin position="26"/>
        <end position="37"/>
    </location>
</feature>
<evidence type="ECO:0000313" key="12">
    <source>
        <dbReference type="Proteomes" id="UP000749646"/>
    </source>
</evidence>
<dbReference type="Gene3D" id="1.10.10.60">
    <property type="entry name" value="Homeodomain-like"/>
    <property type="match status" value="1"/>
</dbReference>
<evidence type="ECO:0000259" key="9">
    <source>
        <dbReference type="PROSITE" id="PS51293"/>
    </source>
</evidence>
<dbReference type="Gene3D" id="1.10.10.10">
    <property type="entry name" value="Winged helix-like DNA-binding domain superfamily/Winged helix DNA-binding domain"/>
    <property type="match status" value="1"/>
</dbReference>
<sequence length="1293" mass="141720">MADDEEDIDINVDIDGDGDRDEPEVQLQNTVSGSSRSKGQDLPTETHVDSMDDLSENVGSSTTDYDGSKRGVDNQVSSTGNMKPSNPSQHGYQGRTTSSIASATRTETYNGKPAVDKNDGNDSRKRKSSNERAGRTKRTASEDSRLNAKLSSSDLPSHNTRWTAEEDACLRQGIDIHGYGNWKAIAAVVGTRNSLQVKNHVRHLVVSEKIPHDVSAGTSDGEGLDRRSSTANSADEDAIERRAHHRRPRSKNVKRIDASMEPERGGYLPYSSFGRRARSITSESGNEEYTGSEFGATSGYDTDNDDDRTSKSPSLSVRGGSRSGSAGLTTPSPGLRPLYSASPHPYPLSVQRTGASSMDEDEDIDINIESTDDEPHKSKSRSISPFSNSSARSRLSSEFDSDSDGDLDNEGGDEIIRSRSTPKRSSASSPALSDTLGSSSDLYNTPNFNTSTSSINSTGVGGIYKPLLKDNQQQQQRSQQYRVGPLTHILTEKITNSTKERRTVSFGAVHVAELQPDINSYDEEDVNSSEDGGFDSTGGSTSEISVTSSLLSNPSCQLNASSKAFQSEPFTFVASHSPISNNNSSSSSNTIASTIETSSPLSSHIITSIDGYAHGLPQNQRTNDEDEEEGLLGTEMKRNPSHIGPSSLSLKEQQVNAEQRFLSLSVSTGLSISPQQPSAVTAQTQTSMASEGTAVTPLVTPPIMRRLLDKSIITEEEKQVHSEFFCNKASKTPERYQRIRNTILQAWEKSPSTYLTKTSVRSGLKDCGDVNAIGRVHSWLESIGAINVGMTASSPGASLARPRNGGSAASRRRGHSEERGWSSSSSSSAPRQVNKDISAELAGLGSVWVTPPLRRRRVRNEKGEWVDPKELEGRVIEHGVNSITDGKFERSSRRRHPSEDLFTLGNEVFFERYGMTKEEMEEELEQEQLAAQNAKYFAVTESDNKRVPKNKRGQQWIGRTYGSHEYEGDEESSGGYDPFRLVPLRKYNIHNTAPFRVKVSSDAMLIMDFHSHMAETEVIGLLGGLYDEDERILFILGVFPCRSISTGLQCEMDPESDVEARYFFSSKGFVVVGWYHSHPTFEPNPSIRDIENQSDHQAMFRRHNEHLGCRVPFRFNREITRTNELSVAVFQQLSELVRYYRMYEHRVDLSKLLRRGNPATRLDKLLRSISHHVFVDENTARAFLSKVRELLIRGFHLAVDHDQPVSSTMSVSSSSPSSAASSSLTSALKLPLPLAGSVPSNLGTVESSIEGLEASVVVDNTIQSTFGSGSATTATMDGIEEQQAVPEGTLNHQ</sequence>
<dbReference type="Pfam" id="PF00249">
    <property type="entry name" value="Myb_DNA-binding"/>
    <property type="match status" value="1"/>
</dbReference>
<dbReference type="PROSITE" id="PS51293">
    <property type="entry name" value="SANT"/>
    <property type="match status" value="1"/>
</dbReference>
<dbReference type="InterPro" id="IPR017930">
    <property type="entry name" value="Myb_dom"/>
</dbReference>
<dbReference type="InterPro" id="IPR001005">
    <property type="entry name" value="SANT/Myb"/>
</dbReference>
<feature type="region of interest" description="Disordered" evidence="5">
    <location>
        <begin position="576"/>
        <end position="600"/>
    </location>
</feature>
<evidence type="ECO:0000256" key="5">
    <source>
        <dbReference type="SAM" id="MobiDB-lite"/>
    </source>
</evidence>
<gene>
    <name evidence="11" type="ORF">BGZ65_005561</name>
</gene>
<dbReference type="GO" id="GO:0005634">
    <property type="term" value="C:nucleus"/>
    <property type="evidence" value="ECO:0007669"/>
    <property type="project" value="UniProtKB-ARBA"/>
</dbReference>
<evidence type="ECO:0000256" key="2">
    <source>
        <dbReference type="ARBA" id="ARBA00023125"/>
    </source>
</evidence>
<evidence type="ECO:0000259" key="8">
    <source>
        <dbReference type="PROSITE" id="PS50934"/>
    </source>
</evidence>
<dbReference type="InterPro" id="IPR050242">
    <property type="entry name" value="JAMM_MPN+_peptidase_M67A"/>
</dbReference>
<feature type="compositionally biased region" description="Acidic residues" evidence="5">
    <location>
        <begin position="1"/>
        <end position="24"/>
    </location>
</feature>
<dbReference type="OrthoDB" id="118550at2759"/>
<feature type="region of interest" description="Disordered" evidence="5">
    <location>
        <begin position="212"/>
        <end position="456"/>
    </location>
</feature>
<feature type="compositionally biased region" description="Low complexity" evidence="5">
    <location>
        <begin position="312"/>
        <end position="328"/>
    </location>
</feature>
<evidence type="ECO:0000256" key="4">
    <source>
        <dbReference type="ARBA" id="ARBA00023242"/>
    </source>
</evidence>
<dbReference type="Gene3D" id="3.40.140.10">
    <property type="entry name" value="Cytidine Deaminase, domain 2"/>
    <property type="match status" value="1"/>
</dbReference>
<dbReference type="PROSITE" id="PS50934">
    <property type="entry name" value="SWIRM"/>
    <property type="match status" value="1"/>
</dbReference>
<reference evidence="11" key="1">
    <citation type="journal article" date="2020" name="Fungal Divers.">
        <title>Resolving the Mortierellaceae phylogeny through synthesis of multi-gene phylogenetics and phylogenomics.</title>
        <authorList>
            <person name="Vandepol N."/>
            <person name="Liber J."/>
            <person name="Desiro A."/>
            <person name="Na H."/>
            <person name="Kennedy M."/>
            <person name="Barry K."/>
            <person name="Grigoriev I.V."/>
            <person name="Miller A.N."/>
            <person name="O'Donnell K."/>
            <person name="Stajich J.E."/>
            <person name="Bonito G."/>
        </authorList>
    </citation>
    <scope>NUCLEOTIDE SEQUENCE</scope>
    <source>
        <strain evidence="11">MES-2147</strain>
    </source>
</reference>
<feature type="region of interest" description="Disordered" evidence="5">
    <location>
        <begin position="793"/>
        <end position="833"/>
    </location>
</feature>
<dbReference type="PANTHER" id="PTHR10410">
    <property type="entry name" value="EUKARYOTIC TRANSLATION INITIATION FACTOR 3 -RELATED"/>
    <property type="match status" value="1"/>
</dbReference>
<keyword evidence="4" id="KW-0539">Nucleus</keyword>
<dbReference type="InterPro" id="IPR037518">
    <property type="entry name" value="MPN"/>
</dbReference>
<feature type="compositionally biased region" description="Polar residues" evidence="5">
    <location>
        <begin position="149"/>
        <end position="159"/>
    </location>
</feature>
<feature type="region of interest" description="Disordered" evidence="5">
    <location>
        <begin position="1"/>
        <end position="159"/>
    </location>
</feature>
<feature type="domain" description="SWIRM" evidence="8">
    <location>
        <begin position="699"/>
        <end position="797"/>
    </location>
</feature>
<accession>A0A9P6MBA4</accession>
<feature type="compositionally biased region" description="Low complexity" evidence="5">
    <location>
        <begin position="821"/>
        <end position="831"/>
    </location>
</feature>
<dbReference type="Pfam" id="PF01398">
    <property type="entry name" value="JAB"/>
    <property type="match status" value="1"/>
</dbReference>
<dbReference type="GO" id="GO:0008237">
    <property type="term" value="F:metallopeptidase activity"/>
    <property type="evidence" value="ECO:0007669"/>
    <property type="project" value="InterPro"/>
</dbReference>
<feature type="compositionally biased region" description="Low complexity" evidence="5">
    <location>
        <begin position="800"/>
        <end position="809"/>
    </location>
</feature>
<dbReference type="PROSITE" id="PS50090">
    <property type="entry name" value="MYB_LIKE"/>
    <property type="match status" value="1"/>
</dbReference>
<keyword evidence="1" id="KW-0805">Transcription regulation</keyword>
<feature type="compositionally biased region" description="Basic and acidic residues" evidence="5">
    <location>
        <begin position="254"/>
        <end position="264"/>
    </location>
</feature>
<dbReference type="SMART" id="SM00717">
    <property type="entry name" value="SANT"/>
    <property type="match status" value="1"/>
</dbReference>
<evidence type="ECO:0000256" key="1">
    <source>
        <dbReference type="ARBA" id="ARBA00023015"/>
    </source>
</evidence>
<feature type="domain" description="Myb-like" evidence="6">
    <location>
        <begin position="161"/>
        <end position="205"/>
    </location>
</feature>
<feature type="compositionally biased region" description="Acidic residues" evidence="5">
    <location>
        <begin position="399"/>
        <end position="413"/>
    </location>
</feature>
<dbReference type="InterPro" id="IPR007526">
    <property type="entry name" value="SWIRM"/>
</dbReference>
<protein>
    <recommendedName>
        <fullName evidence="13">Myb-like, SWIRM and MPN domain-containing protein 1</fullName>
    </recommendedName>
</protein>
<feature type="compositionally biased region" description="Low complexity" evidence="5">
    <location>
        <begin position="576"/>
        <end position="599"/>
    </location>
</feature>
<comment type="caution">
    <text evidence="11">The sequence shown here is derived from an EMBL/GenBank/DDBJ whole genome shotgun (WGS) entry which is preliminary data.</text>
</comment>
<dbReference type="GO" id="GO:0003677">
    <property type="term" value="F:DNA binding"/>
    <property type="evidence" value="ECO:0007669"/>
    <property type="project" value="UniProtKB-KW"/>
</dbReference>
<feature type="domain" description="HTH myb-type" evidence="10">
    <location>
        <begin position="161"/>
        <end position="209"/>
    </location>
</feature>
<feature type="domain" description="MPN" evidence="7">
    <location>
        <begin position="997"/>
        <end position="1126"/>
    </location>
</feature>
<dbReference type="InterPro" id="IPR000555">
    <property type="entry name" value="JAMM/MPN+_dom"/>
</dbReference>
<keyword evidence="2" id="KW-0238">DNA-binding</keyword>
<feature type="compositionally biased region" description="Polar residues" evidence="5">
    <location>
        <begin position="74"/>
        <end position="91"/>
    </location>
</feature>
<dbReference type="InterPro" id="IPR009057">
    <property type="entry name" value="Homeodomain-like_sf"/>
</dbReference>
<dbReference type="SUPFAM" id="SSF102712">
    <property type="entry name" value="JAB1/MPN domain"/>
    <property type="match status" value="1"/>
</dbReference>
<name>A0A9P6MBA4_9FUNG</name>
<feature type="compositionally biased region" description="Low complexity" evidence="5">
    <location>
        <begin position="381"/>
        <end position="398"/>
    </location>
</feature>
<dbReference type="GO" id="GO:0010468">
    <property type="term" value="P:regulation of gene expression"/>
    <property type="evidence" value="ECO:0007669"/>
    <property type="project" value="UniProtKB-ARBA"/>
</dbReference>
<dbReference type="InterPro" id="IPR036388">
    <property type="entry name" value="WH-like_DNA-bd_sf"/>
</dbReference>
<dbReference type="SUPFAM" id="SSF46689">
    <property type="entry name" value="Homeodomain-like"/>
    <property type="match status" value="2"/>
</dbReference>
<feature type="compositionally biased region" description="Acidic residues" evidence="5">
    <location>
        <begin position="358"/>
        <end position="372"/>
    </location>
</feature>
<dbReference type="Proteomes" id="UP000749646">
    <property type="component" value="Unassembled WGS sequence"/>
</dbReference>
<evidence type="ECO:0000259" key="6">
    <source>
        <dbReference type="PROSITE" id="PS50090"/>
    </source>
</evidence>
<feature type="compositionally biased region" description="Basic and acidic residues" evidence="5">
    <location>
        <begin position="114"/>
        <end position="146"/>
    </location>
</feature>
<keyword evidence="3" id="KW-0804">Transcription</keyword>
<feature type="compositionally biased region" description="Low complexity" evidence="5">
    <location>
        <begin position="444"/>
        <end position="456"/>
    </location>
</feature>
<dbReference type="InterPro" id="IPR017884">
    <property type="entry name" value="SANT_dom"/>
</dbReference>
<feature type="compositionally biased region" description="Basic residues" evidence="5">
    <location>
        <begin position="242"/>
        <end position="253"/>
    </location>
</feature>
<dbReference type="FunFam" id="1.10.10.10:FF:000020">
    <property type="entry name" value="SWI/SNF complex subunit SMARCC2 isoform c"/>
    <property type="match status" value="1"/>
</dbReference>
<dbReference type="PROSITE" id="PS50249">
    <property type="entry name" value="MPN"/>
    <property type="match status" value="1"/>
</dbReference>
<feature type="compositionally biased region" description="Low complexity" evidence="5">
    <location>
        <begin position="95"/>
        <end position="108"/>
    </location>
</feature>
<evidence type="ECO:0000259" key="7">
    <source>
        <dbReference type="PROSITE" id="PS50249"/>
    </source>
</evidence>
<organism evidence="11 12">
    <name type="scientific">Modicella reniformis</name>
    <dbReference type="NCBI Taxonomy" id="1440133"/>
    <lineage>
        <taxon>Eukaryota</taxon>
        <taxon>Fungi</taxon>
        <taxon>Fungi incertae sedis</taxon>
        <taxon>Mucoromycota</taxon>
        <taxon>Mortierellomycotina</taxon>
        <taxon>Mortierellomycetes</taxon>
        <taxon>Mortierellales</taxon>
        <taxon>Mortierellaceae</taxon>
        <taxon>Modicella</taxon>
    </lineage>
</organism>
<dbReference type="PROSITE" id="PS51294">
    <property type="entry name" value="HTH_MYB"/>
    <property type="match status" value="1"/>
</dbReference>
<dbReference type="EMBL" id="JAAAHW010003199">
    <property type="protein sequence ID" value="KAF9986960.1"/>
    <property type="molecule type" value="Genomic_DNA"/>
</dbReference>
<evidence type="ECO:0000256" key="3">
    <source>
        <dbReference type="ARBA" id="ARBA00023163"/>
    </source>
</evidence>
<feature type="compositionally biased region" description="Polar residues" evidence="5">
    <location>
        <begin position="279"/>
        <end position="289"/>
    </location>
</feature>
<feature type="region of interest" description="Disordered" evidence="5">
    <location>
        <begin position="516"/>
        <end position="546"/>
    </location>
</feature>
<evidence type="ECO:0000313" key="11">
    <source>
        <dbReference type="EMBL" id="KAF9986960.1"/>
    </source>
</evidence>
<dbReference type="Pfam" id="PF04433">
    <property type="entry name" value="SWIRM"/>
    <property type="match status" value="1"/>
</dbReference>
<evidence type="ECO:0008006" key="13">
    <source>
        <dbReference type="Google" id="ProtNLM"/>
    </source>
</evidence>
<evidence type="ECO:0000259" key="10">
    <source>
        <dbReference type="PROSITE" id="PS51294"/>
    </source>
</evidence>
<dbReference type="CDD" id="cd00167">
    <property type="entry name" value="SANT"/>
    <property type="match status" value="1"/>
</dbReference>
<keyword evidence="12" id="KW-1185">Reference proteome</keyword>